<evidence type="ECO:0000256" key="5">
    <source>
        <dbReference type="ARBA" id="ARBA00022801"/>
    </source>
</evidence>
<keyword evidence="5 7" id="KW-0378">Hydrolase</keyword>
<dbReference type="GO" id="GO:0008408">
    <property type="term" value="F:3'-5' exonuclease activity"/>
    <property type="evidence" value="ECO:0007669"/>
    <property type="project" value="InterPro"/>
</dbReference>
<dbReference type="GO" id="GO:0004519">
    <property type="term" value="F:endonuclease activity"/>
    <property type="evidence" value="ECO:0007669"/>
    <property type="project" value="UniProtKB-KW"/>
</dbReference>
<dbReference type="InterPro" id="IPR029052">
    <property type="entry name" value="Metallo-depent_PP-like"/>
</dbReference>
<keyword evidence="7" id="KW-0233">DNA recombination</keyword>
<dbReference type="PANTHER" id="PTHR30337">
    <property type="entry name" value="COMPONENT OF ATP-DEPENDENT DSDNA EXONUCLEASE"/>
    <property type="match status" value="1"/>
</dbReference>
<comment type="function">
    <text evidence="7">SbcCD cleaves DNA hairpin structures. These structures can inhibit DNA replication and are intermediates in certain DNA recombination reactions. The complex acts as a 3'-&gt;5' double strand exonuclease that can open hairpins. It also has a 5' single-strand endonuclease activity.</text>
</comment>
<evidence type="ECO:0000256" key="1">
    <source>
        <dbReference type="ARBA" id="ARBA00010555"/>
    </source>
</evidence>
<evidence type="ECO:0000256" key="2">
    <source>
        <dbReference type="ARBA" id="ARBA00011322"/>
    </source>
</evidence>
<dbReference type="InterPro" id="IPR004593">
    <property type="entry name" value="SbcD"/>
</dbReference>
<dbReference type="Gene3D" id="3.60.21.10">
    <property type="match status" value="1"/>
</dbReference>
<feature type="domain" description="Calcineurin-like phosphoesterase" evidence="8">
    <location>
        <begin position="1"/>
        <end position="92"/>
    </location>
</feature>
<evidence type="ECO:0000256" key="4">
    <source>
        <dbReference type="ARBA" id="ARBA00022722"/>
    </source>
</evidence>
<name>A0A365Y9I2_9MICC</name>
<dbReference type="GO" id="GO:0006310">
    <property type="term" value="P:DNA recombination"/>
    <property type="evidence" value="ECO:0007669"/>
    <property type="project" value="UniProtKB-KW"/>
</dbReference>
<evidence type="ECO:0000259" key="8">
    <source>
        <dbReference type="Pfam" id="PF00149"/>
    </source>
</evidence>
<keyword evidence="7" id="KW-0255">Endonuclease</keyword>
<evidence type="ECO:0000256" key="3">
    <source>
        <dbReference type="ARBA" id="ARBA00013365"/>
    </source>
</evidence>
<dbReference type="CDD" id="cd00840">
    <property type="entry name" value="MPP_Mre11_N"/>
    <property type="match status" value="1"/>
</dbReference>
<dbReference type="InterPro" id="IPR050535">
    <property type="entry name" value="DNA_Repair-Maintenance_Comp"/>
</dbReference>
<keyword evidence="6 7" id="KW-0269">Exonuclease</keyword>
<dbReference type="Proteomes" id="UP000252167">
    <property type="component" value="Unassembled WGS sequence"/>
</dbReference>
<dbReference type="PANTHER" id="PTHR30337:SF0">
    <property type="entry name" value="NUCLEASE SBCCD SUBUNIT D"/>
    <property type="match status" value="1"/>
</dbReference>
<reference evidence="10 11" key="1">
    <citation type="submission" date="2018-01" db="EMBL/GenBank/DDBJ databases">
        <title>Glutamicibacter soli strain NHPC-3 Whole genome sequence and assembly.</title>
        <authorList>
            <person name="Choudhury P."/>
            <person name="Gupta D."/>
            <person name="Sengupta K."/>
            <person name="Jawed A."/>
            <person name="Sultana N."/>
            <person name="Saha P."/>
        </authorList>
    </citation>
    <scope>NUCLEOTIDE SEQUENCE [LARGE SCALE GENOMIC DNA]</scope>
    <source>
        <strain evidence="10 11">NHPC-3</strain>
    </source>
</reference>
<feature type="domain" description="Nuclease SbcCD subunit D C-terminal" evidence="9">
    <location>
        <begin position="270"/>
        <end position="361"/>
    </location>
</feature>
<evidence type="ECO:0000256" key="6">
    <source>
        <dbReference type="ARBA" id="ARBA00022839"/>
    </source>
</evidence>
<dbReference type="InterPro" id="IPR026843">
    <property type="entry name" value="SbcD_C"/>
</dbReference>
<dbReference type="GO" id="GO:0006260">
    <property type="term" value="P:DNA replication"/>
    <property type="evidence" value="ECO:0007669"/>
    <property type="project" value="UniProtKB-KW"/>
</dbReference>
<dbReference type="NCBIfam" id="TIGR00619">
    <property type="entry name" value="sbcd"/>
    <property type="match status" value="1"/>
</dbReference>
<dbReference type="EMBL" id="POAF01000013">
    <property type="protein sequence ID" value="RBL98663.1"/>
    <property type="molecule type" value="Genomic_DNA"/>
</dbReference>
<keyword evidence="4 7" id="KW-0540">Nuclease</keyword>
<dbReference type="Pfam" id="PF12320">
    <property type="entry name" value="SbcD_C"/>
    <property type="match status" value="1"/>
</dbReference>
<comment type="subunit">
    <text evidence="2 7">Heterodimer of SbcC and SbcD.</text>
</comment>
<dbReference type="InterPro" id="IPR041796">
    <property type="entry name" value="Mre11_N"/>
</dbReference>
<dbReference type="SUPFAM" id="SSF56300">
    <property type="entry name" value="Metallo-dependent phosphatases"/>
    <property type="match status" value="1"/>
</dbReference>
<evidence type="ECO:0000313" key="11">
    <source>
        <dbReference type="Proteomes" id="UP000252167"/>
    </source>
</evidence>
<dbReference type="AlphaFoldDB" id="A0A365Y9I2"/>
<keyword evidence="7" id="KW-0235">DNA replication</keyword>
<dbReference type="Pfam" id="PF00149">
    <property type="entry name" value="Metallophos"/>
    <property type="match status" value="1"/>
</dbReference>
<evidence type="ECO:0000313" key="10">
    <source>
        <dbReference type="EMBL" id="RBL98663.1"/>
    </source>
</evidence>
<dbReference type="InterPro" id="IPR004843">
    <property type="entry name" value="Calcineurin-like_PHP"/>
</dbReference>
<evidence type="ECO:0000259" key="9">
    <source>
        <dbReference type="Pfam" id="PF12320"/>
    </source>
</evidence>
<proteinExistence type="inferred from homology"/>
<evidence type="ECO:0000256" key="7">
    <source>
        <dbReference type="RuleBase" id="RU363069"/>
    </source>
</evidence>
<dbReference type="RefSeq" id="WP_113608141.1">
    <property type="nucleotide sequence ID" value="NZ_POAF01000013.1"/>
</dbReference>
<comment type="similarity">
    <text evidence="1 7">Belongs to the SbcD family.</text>
</comment>
<protein>
    <recommendedName>
        <fullName evidence="3 7">Nuclease SbcCD subunit D</fullName>
    </recommendedName>
</protein>
<comment type="caution">
    <text evidence="10">The sequence shown here is derived from an EMBL/GenBank/DDBJ whole genome shotgun (WGS) entry which is preliminary data.</text>
</comment>
<gene>
    <name evidence="7" type="primary">sbcD</name>
    <name evidence="10" type="ORF">C1H84_17410</name>
</gene>
<accession>A0A365Y9I2</accession>
<sequence>MRLLHTSDWHLGRTFHGASLLESQRAVLQEIIDITRERNIDAVLIAGDIYDRALPHVDAVKLCNWALRELAGTGARIIMTSGNHDSASRLNFGADLLDAAGVHIIADLERMLQPAVLDAPDHRVAIYGIPYLEPRMVMDQLGVQKATHQAVVAAAITRIDEHLEQLRAEGTAVVCVSLAHLFAAGGVGSDSERELSTGNLDVVQVELFEHFDYSALGHLHGRQQVREHVRYSGSPLAYSFSEANHKKGVWIIETGPQGIAGIEEVLLGVPKQLVILRGELQQLLADPELEYAVDAWCQVTLTDPERPADAMQAVRGRFPDTVVLNFDPQGIEDKDKPTSYAERLAKAASTEEVVQDFIEHVRERAADEAERDILQSVIQRTREAQVSR</sequence>
<keyword evidence="11" id="KW-1185">Reference proteome</keyword>
<organism evidence="10 11">
    <name type="scientific">Glutamicibacter soli</name>
    <dbReference type="NCBI Taxonomy" id="453836"/>
    <lineage>
        <taxon>Bacteria</taxon>
        <taxon>Bacillati</taxon>
        <taxon>Actinomycetota</taxon>
        <taxon>Actinomycetes</taxon>
        <taxon>Micrococcales</taxon>
        <taxon>Micrococcaceae</taxon>
        <taxon>Glutamicibacter</taxon>
    </lineage>
</organism>